<dbReference type="Pfam" id="PF00079">
    <property type="entry name" value="Serpin"/>
    <property type="match status" value="1"/>
</dbReference>
<feature type="non-terminal residue" evidence="4">
    <location>
        <position position="1"/>
    </location>
</feature>
<reference evidence="4" key="1">
    <citation type="submission" date="2014-02" db="EMBL/GenBank/DDBJ databases">
        <title>Comparative bioinformatics, temporal and spatial expression analyses of Ixodes scapularis organic anion transporting polypeptides.</title>
        <authorList>
            <person name="Radulovic Z."/>
            <person name="Porter L."/>
            <person name="Kim T."/>
            <person name="Mulenga A."/>
        </authorList>
    </citation>
    <scope>NUCLEOTIDE SEQUENCE</scope>
</reference>
<dbReference type="GO" id="GO:0004867">
    <property type="term" value="F:serine-type endopeptidase inhibitor activity"/>
    <property type="evidence" value="ECO:0007669"/>
    <property type="project" value="UniProtKB-KW"/>
</dbReference>
<dbReference type="InterPro" id="IPR042185">
    <property type="entry name" value="Serpin_sf_2"/>
</dbReference>
<sequence length="54" mass="6213">LYERLLDKLQDTGERISVLVPKMHVEEMLQPSYVLKHMGFLDLFDEHANLSGVG</sequence>
<dbReference type="SUPFAM" id="SSF56574">
    <property type="entry name" value="Serpins"/>
    <property type="match status" value="1"/>
</dbReference>
<name>A0A0E9Y2V1_AMBAM</name>
<dbReference type="Gene3D" id="2.30.39.10">
    <property type="entry name" value="Alpha-1-antitrypsin, domain 1"/>
    <property type="match status" value="1"/>
</dbReference>
<reference evidence="4" key="2">
    <citation type="submission" date="2014-02" db="EMBL/GenBank/DDBJ databases">
        <title>Intra- and inter-species comparative analysis of male and female Amblyomma americanum serine protease inhibitors (serpins).</title>
        <authorList>
            <person name="Porter L."/>
            <person name="Kim T."/>
            <person name="Radulovic Z."/>
            <person name="Braz G."/>
            <person name="Vaz I.D.S.Jr."/>
            <person name="Mulenga A."/>
        </authorList>
    </citation>
    <scope>NUCLEOTIDE SEQUENCE</scope>
</reference>
<evidence type="ECO:0000256" key="2">
    <source>
        <dbReference type="ARBA" id="ARBA00022900"/>
    </source>
</evidence>
<dbReference type="InterPro" id="IPR042178">
    <property type="entry name" value="Serpin_sf_1"/>
</dbReference>
<dbReference type="AlphaFoldDB" id="A0A0E9Y2V1"/>
<organism evidence="4">
    <name type="scientific">Amblyomma americanum</name>
    <name type="common">Lone star tick</name>
    <dbReference type="NCBI Taxonomy" id="6943"/>
    <lineage>
        <taxon>Eukaryota</taxon>
        <taxon>Metazoa</taxon>
        <taxon>Ecdysozoa</taxon>
        <taxon>Arthropoda</taxon>
        <taxon>Chelicerata</taxon>
        <taxon>Arachnida</taxon>
        <taxon>Acari</taxon>
        <taxon>Parasitiformes</taxon>
        <taxon>Ixodida</taxon>
        <taxon>Ixodoidea</taxon>
        <taxon>Ixodidae</taxon>
        <taxon>Amblyomminae</taxon>
        <taxon>Amblyomma</taxon>
    </lineage>
</organism>
<feature type="domain" description="Serpin" evidence="3">
    <location>
        <begin position="3"/>
        <end position="53"/>
    </location>
</feature>
<accession>A0A0E9Y2V1</accession>
<keyword evidence="2" id="KW-0722">Serine protease inhibitor</keyword>
<protein>
    <submittedName>
        <fullName evidence="4">Serine protease inhibitor</fullName>
    </submittedName>
</protein>
<evidence type="ECO:0000313" key="4">
    <source>
        <dbReference type="EMBL" id="JAI08706.1"/>
    </source>
</evidence>
<evidence type="ECO:0000256" key="1">
    <source>
        <dbReference type="ARBA" id="ARBA00022690"/>
    </source>
</evidence>
<dbReference type="Gene3D" id="3.30.497.10">
    <property type="entry name" value="Antithrombin, subunit I, domain 2"/>
    <property type="match status" value="1"/>
</dbReference>
<feature type="non-terminal residue" evidence="4">
    <location>
        <position position="54"/>
    </location>
</feature>
<proteinExistence type="predicted"/>
<dbReference type="InterPro" id="IPR036186">
    <property type="entry name" value="Serpin_sf"/>
</dbReference>
<keyword evidence="1" id="KW-0646">Protease inhibitor</keyword>
<evidence type="ECO:0000259" key="3">
    <source>
        <dbReference type="Pfam" id="PF00079"/>
    </source>
</evidence>
<dbReference type="EMBL" id="GAYW01000272">
    <property type="protein sequence ID" value="JAI08706.1"/>
    <property type="molecule type" value="Transcribed_RNA"/>
</dbReference>
<dbReference type="InterPro" id="IPR023796">
    <property type="entry name" value="Serpin_dom"/>
</dbReference>